<feature type="domain" description="Exonuclease" evidence="6">
    <location>
        <begin position="510"/>
        <end position="709"/>
    </location>
</feature>
<evidence type="ECO:0000256" key="5">
    <source>
        <dbReference type="SAM" id="MobiDB-lite"/>
    </source>
</evidence>
<dbReference type="InterPro" id="IPR012337">
    <property type="entry name" value="RNaseH-like_sf"/>
</dbReference>
<feature type="compositionally biased region" description="Polar residues" evidence="5">
    <location>
        <begin position="74"/>
        <end position="97"/>
    </location>
</feature>
<dbReference type="Gene3D" id="3.30.420.10">
    <property type="entry name" value="Ribonuclease H-like superfamily/Ribonuclease H"/>
    <property type="match status" value="1"/>
</dbReference>
<sequence>MSFAALKNIPCPKGNSCTAFQCLFGHDKDKGQPAATGSSSPKAATTTTRRHTPDDLDTDTASQAQGPPRKRQRTATASKTPSKPVTASRTPDGSLATQADARKSSNSPPSAKHHKARPLPPSSSTPSAPTTSPSPSLSVISRPSPKTHTGPSTPSSLSRPPFTPRYTDTKPSPVHTSVASSTIPSSTTIATTSSATPNIPPSPSPAPSSATTSATTTSAPAPAAQIPRKAESLNPRFVPKAPSSYETRFKLVKLLHAELARLNSALKKDLEALPKDEATPKGLVLSDQQLIWDALDLEERAAVDKPSIYNNVLRNLIMQYKRMTVKQWRDERVVQHHNNLNSRQQQQPQQQQQPKKIVTGLTPQQEVKMLSYLITPIDKLSQHGYVSTAPTEEEIQKAREGLEAAQGWEKCDRCTKRFQVFPERRGEDGSLTTGGKCTYHWGKTYIPERQPGDRTRVPKRYRCCGQEVGDSAGCTDSPHHVFKATDPKRLATVLNFANTPANPSAPAVDGAVCFDCEMCYTVNGLELVRLTATAWPSGQELLDTLVLPVGQILDLNSRFSGVWPDDLAKAVPWSDKDTARLRTPLQTPKKSPNPQSPRKDQPMRVVGSPQVARDLLFSLITPETPLIGHGLENDLNSVRIIHPTIIDTVLLHPHKHGLPFRYGLKMLMDTLLNRKIQVETDGKIQGHDSAEDARAAGELVLLKVMEKWQEMRFNRWTLDKKTGEFVEPPDLAAPGLTVEFLEAAT</sequence>
<reference evidence="7" key="1">
    <citation type="journal article" date="2021" name="Nat. Commun.">
        <title>Genetic determinants of endophytism in the Arabidopsis root mycobiome.</title>
        <authorList>
            <person name="Mesny F."/>
            <person name="Miyauchi S."/>
            <person name="Thiergart T."/>
            <person name="Pickel B."/>
            <person name="Atanasova L."/>
            <person name="Karlsson M."/>
            <person name="Huettel B."/>
            <person name="Barry K.W."/>
            <person name="Haridas S."/>
            <person name="Chen C."/>
            <person name="Bauer D."/>
            <person name="Andreopoulos W."/>
            <person name="Pangilinan J."/>
            <person name="LaButti K."/>
            <person name="Riley R."/>
            <person name="Lipzen A."/>
            <person name="Clum A."/>
            <person name="Drula E."/>
            <person name="Henrissat B."/>
            <person name="Kohler A."/>
            <person name="Grigoriev I.V."/>
            <person name="Martin F.M."/>
            <person name="Hacquard S."/>
        </authorList>
    </citation>
    <scope>NUCLEOTIDE SEQUENCE</scope>
    <source>
        <strain evidence="7">MPI-CAGE-AT-0016</strain>
    </source>
</reference>
<dbReference type="EMBL" id="JAGPXD010000004">
    <property type="protein sequence ID" value="KAH7358032.1"/>
    <property type="molecule type" value="Genomic_DNA"/>
</dbReference>
<feature type="compositionally biased region" description="Low complexity" evidence="5">
    <location>
        <begin position="124"/>
        <end position="144"/>
    </location>
</feature>
<keyword evidence="4 7" id="KW-0269">Exonuclease</keyword>
<dbReference type="PANTHER" id="PTHR12801:SF112">
    <property type="entry name" value="RNA EXONUCLEASE 3"/>
    <property type="match status" value="1"/>
</dbReference>
<dbReference type="InterPro" id="IPR036397">
    <property type="entry name" value="RNaseH_sf"/>
</dbReference>
<evidence type="ECO:0000256" key="2">
    <source>
        <dbReference type="ARBA" id="ARBA00022722"/>
    </source>
</evidence>
<proteinExistence type="inferred from homology"/>
<feature type="compositionally biased region" description="Low complexity" evidence="5">
    <location>
        <begin position="176"/>
        <end position="197"/>
    </location>
</feature>
<dbReference type="OrthoDB" id="3996471at2759"/>
<feature type="region of interest" description="Disordered" evidence="5">
    <location>
        <begin position="25"/>
        <end position="239"/>
    </location>
</feature>
<dbReference type="Proteomes" id="UP000813385">
    <property type="component" value="Unassembled WGS sequence"/>
</dbReference>
<dbReference type="CDD" id="cd06145">
    <property type="entry name" value="REX1_like"/>
    <property type="match status" value="1"/>
</dbReference>
<feature type="compositionally biased region" description="Polar residues" evidence="5">
    <location>
        <begin position="35"/>
        <end position="47"/>
    </location>
</feature>
<protein>
    <submittedName>
        <fullName evidence="7">Exonuclease</fullName>
    </submittedName>
</protein>
<evidence type="ECO:0000256" key="1">
    <source>
        <dbReference type="ARBA" id="ARBA00006357"/>
    </source>
</evidence>
<comment type="caution">
    <text evidence="7">The sequence shown here is derived from an EMBL/GenBank/DDBJ whole genome shotgun (WGS) entry which is preliminary data.</text>
</comment>
<dbReference type="InterPro" id="IPR034922">
    <property type="entry name" value="REX1-like_exo"/>
</dbReference>
<keyword evidence="8" id="KW-1185">Reference proteome</keyword>
<comment type="similarity">
    <text evidence="1">Belongs to the REXO1/REXO3 family.</text>
</comment>
<dbReference type="SMART" id="SM00479">
    <property type="entry name" value="EXOIII"/>
    <property type="match status" value="1"/>
</dbReference>
<keyword evidence="2" id="KW-0540">Nuclease</keyword>
<name>A0A8K0TAI3_9PEZI</name>
<feature type="compositionally biased region" description="Polar residues" evidence="5">
    <location>
        <begin position="146"/>
        <end position="158"/>
    </location>
</feature>
<dbReference type="GO" id="GO:0005634">
    <property type="term" value="C:nucleus"/>
    <property type="evidence" value="ECO:0007669"/>
    <property type="project" value="TreeGrafter"/>
</dbReference>
<accession>A0A8K0TAI3</accession>
<feature type="region of interest" description="Disordered" evidence="5">
    <location>
        <begin position="578"/>
        <end position="605"/>
    </location>
</feature>
<evidence type="ECO:0000313" key="8">
    <source>
        <dbReference type="Proteomes" id="UP000813385"/>
    </source>
</evidence>
<dbReference type="AlphaFoldDB" id="A0A8K0TAI3"/>
<evidence type="ECO:0000313" key="7">
    <source>
        <dbReference type="EMBL" id="KAH7358032.1"/>
    </source>
</evidence>
<dbReference type="PANTHER" id="PTHR12801">
    <property type="entry name" value="RNA EXONUCLEASE REXO1 / RECO3 FAMILY MEMBER-RELATED"/>
    <property type="match status" value="1"/>
</dbReference>
<keyword evidence="3" id="KW-0378">Hydrolase</keyword>
<evidence type="ECO:0000256" key="4">
    <source>
        <dbReference type="ARBA" id="ARBA00022839"/>
    </source>
</evidence>
<dbReference type="GO" id="GO:0004527">
    <property type="term" value="F:exonuclease activity"/>
    <property type="evidence" value="ECO:0007669"/>
    <property type="project" value="UniProtKB-KW"/>
</dbReference>
<dbReference type="GO" id="GO:0003676">
    <property type="term" value="F:nucleic acid binding"/>
    <property type="evidence" value="ECO:0007669"/>
    <property type="project" value="InterPro"/>
</dbReference>
<evidence type="ECO:0000256" key="3">
    <source>
        <dbReference type="ARBA" id="ARBA00022801"/>
    </source>
</evidence>
<dbReference type="InterPro" id="IPR047021">
    <property type="entry name" value="REXO1/3/4-like"/>
</dbReference>
<gene>
    <name evidence="7" type="ORF">B0T11DRAFT_229230</name>
</gene>
<dbReference type="InterPro" id="IPR013520">
    <property type="entry name" value="Ribonucl_H"/>
</dbReference>
<organism evidence="7 8">
    <name type="scientific">Plectosphaerella cucumerina</name>
    <dbReference type="NCBI Taxonomy" id="40658"/>
    <lineage>
        <taxon>Eukaryota</taxon>
        <taxon>Fungi</taxon>
        <taxon>Dikarya</taxon>
        <taxon>Ascomycota</taxon>
        <taxon>Pezizomycotina</taxon>
        <taxon>Sordariomycetes</taxon>
        <taxon>Hypocreomycetidae</taxon>
        <taxon>Glomerellales</taxon>
        <taxon>Plectosphaerellaceae</taxon>
        <taxon>Plectosphaerella</taxon>
    </lineage>
</organism>
<feature type="compositionally biased region" description="Polar residues" evidence="5">
    <location>
        <begin position="584"/>
        <end position="593"/>
    </location>
</feature>
<dbReference type="SUPFAM" id="SSF53098">
    <property type="entry name" value="Ribonuclease H-like"/>
    <property type="match status" value="1"/>
</dbReference>
<evidence type="ECO:0000259" key="6">
    <source>
        <dbReference type="SMART" id="SM00479"/>
    </source>
</evidence>
<feature type="compositionally biased region" description="Low complexity" evidence="5">
    <location>
        <begin position="207"/>
        <end position="224"/>
    </location>
</feature>